<sequence>MTVHTDTIQLHSKAGRPTYFEITDEVRRIISESGITTGICTVASTHTTCSVFFEEYCHDVDFAGDEFIQADLNEGLDKVFPRCMTNNQYHHPGPAHVEAVKGMTDGATSTGDTILVPDLESLLNTEAHLRGTLIGASQTFVVEDATPQIGAVGYIYFVDWDPNRERDRKVKVAVIGE</sequence>
<protein>
    <recommendedName>
        <fullName evidence="3">Secondary thiamine-phosphate synthase enzyme</fullName>
    </recommendedName>
</protein>
<dbReference type="Gene3D" id="2.60.120.460">
    <property type="entry name" value="YjbQ-like"/>
    <property type="match status" value="1"/>
</dbReference>
<dbReference type="OrthoDB" id="9801725at2"/>
<evidence type="ECO:0000313" key="1">
    <source>
        <dbReference type="EMBL" id="AXE39636.1"/>
    </source>
</evidence>
<organism evidence="1 2">
    <name type="scientific">Acidipropionibacterium virtanenii</name>
    <dbReference type="NCBI Taxonomy" id="2057246"/>
    <lineage>
        <taxon>Bacteria</taxon>
        <taxon>Bacillati</taxon>
        <taxon>Actinomycetota</taxon>
        <taxon>Actinomycetes</taxon>
        <taxon>Propionibacteriales</taxon>
        <taxon>Propionibacteriaceae</taxon>
        <taxon>Acidipropionibacterium</taxon>
    </lineage>
</organism>
<keyword evidence="2" id="KW-1185">Reference proteome</keyword>
<dbReference type="Pfam" id="PF01894">
    <property type="entry name" value="YjbQ"/>
    <property type="match status" value="1"/>
</dbReference>
<dbReference type="InterPro" id="IPR001602">
    <property type="entry name" value="UPF0047_YjbQ-like"/>
</dbReference>
<dbReference type="EMBL" id="CP025198">
    <property type="protein sequence ID" value="AXE39636.1"/>
    <property type="molecule type" value="Genomic_DNA"/>
</dbReference>
<dbReference type="RefSeq" id="WP_114045483.1">
    <property type="nucleotide sequence ID" value="NZ_CP025198.1"/>
</dbReference>
<dbReference type="AlphaFoldDB" id="A0A344UWI8"/>
<gene>
    <name evidence="1" type="ORF">JS278_02498</name>
</gene>
<reference evidence="1 2" key="1">
    <citation type="submission" date="2017-12" db="EMBL/GenBank/DDBJ databases">
        <title>The whole genome sequence of the Acidipropionibacterium virtanenii sp. nov. type strain JS278.</title>
        <authorList>
            <person name="Laine P."/>
            <person name="Deptula P."/>
            <person name="Varmanen P."/>
            <person name="Auvinen P."/>
        </authorList>
    </citation>
    <scope>NUCLEOTIDE SEQUENCE [LARGE SCALE GENOMIC DNA]</scope>
    <source>
        <strain evidence="1 2">JS278</strain>
    </source>
</reference>
<proteinExistence type="predicted"/>
<dbReference type="SUPFAM" id="SSF111038">
    <property type="entry name" value="YjbQ-like"/>
    <property type="match status" value="1"/>
</dbReference>
<name>A0A344UWI8_9ACTN</name>
<accession>A0A344UWI8</accession>
<dbReference type="InterPro" id="IPR035917">
    <property type="entry name" value="YjbQ-like_sf"/>
</dbReference>
<dbReference type="Proteomes" id="UP000251995">
    <property type="component" value="Chromosome"/>
</dbReference>
<evidence type="ECO:0000313" key="2">
    <source>
        <dbReference type="Proteomes" id="UP000251995"/>
    </source>
</evidence>
<evidence type="ECO:0008006" key="3">
    <source>
        <dbReference type="Google" id="ProtNLM"/>
    </source>
</evidence>
<dbReference type="KEGG" id="acij:JS278_02498"/>